<comment type="caution">
    <text evidence="8">The sequence shown here is derived from an EMBL/GenBank/DDBJ whole genome shotgun (WGS) entry which is preliminary data.</text>
</comment>
<evidence type="ECO:0000259" key="7">
    <source>
        <dbReference type="PROSITE" id="PS50950"/>
    </source>
</evidence>
<dbReference type="GO" id="GO:0003677">
    <property type="term" value="F:DNA binding"/>
    <property type="evidence" value="ECO:0007669"/>
    <property type="project" value="UniProtKB-UniRule"/>
</dbReference>
<feature type="compositionally biased region" description="Low complexity" evidence="6">
    <location>
        <begin position="468"/>
        <end position="482"/>
    </location>
</feature>
<feature type="compositionally biased region" description="Low complexity" evidence="6">
    <location>
        <begin position="125"/>
        <end position="148"/>
    </location>
</feature>
<reference evidence="8" key="1">
    <citation type="submission" date="2021-10" db="EMBL/GenBank/DDBJ databases">
        <title>Tropical sea cucumber genome reveals ecological adaptation and Cuvierian tubules defense mechanism.</title>
        <authorList>
            <person name="Chen T."/>
        </authorList>
    </citation>
    <scope>NUCLEOTIDE SEQUENCE</scope>
    <source>
        <strain evidence="8">Nanhai2018</strain>
        <tissue evidence="8">Muscle</tissue>
    </source>
</reference>
<keyword evidence="1" id="KW-0479">Metal-binding</keyword>
<feature type="region of interest" description="Disordered" evidence="6">
    <location>
        <begin position="123"/>
        <end position="151"/>
    </location>
</feature>
<dbReference type="SUPFAM" id="SSF57716">
    <property type="entry name" value="Glucocorticoid receptor-like (DNA-binding domain)"/>
    <property type="match status" value="1"/>
</dbReference>
<dbReference type="Proteomes" id="UP001152320">
    <property type="component" value="Chromosome 1"/>
</dbReference>
<feature type="region of interest" description="Disordered" evidence="6">
    <location>
        <begin position="234"/>
        <end position="511"/>
    </location>
</feature>
<sequence>MPHCAAFGCINNTSRVRKSFFRIPNPATKPELCRRWLNGLSLERISFDTFVHSKDHVVCEDHFTADCFVEDIKAKLMGKPPRKMLRDDAVPTLFAHRPRPVVRESSERRIAAAESRAYIKSVLEQPSSLQPPDLSLPGPSSGSSSAPQTKRGTDILQEEIDEMASEASTYSSTQRKKKAKLMKFSLVTETQTMTDNHVSVGTTPSLEMRDATIQHPPDEDSVLKDHSYVTQPYHVEMNPSSDTSESHNAEEGSPADAVSALSKKDGSARSHEILSPQKSSFPHPEQLPSLDVPNSGDTVELWQGSDTTPYQADDEASLSDSYTKLAGDESATSSEKSALSSDESKSASDKSTSGSGEASSSSEESKGGSDQSKSGSEEIPAGSKKSGSEESSSDESGSEESSSEGSGNEESDGQESGGEGSGSEECAAGSEGSGIEDAADGKNSGCDESSSKKYLGHDKKSDSEGSVSKASAGRSGESASSEPVPFGPTDTDPDWIMSGEESSSTSEAEESTEQKYCHDRKFIVFELQIDALLYSLQCEKCQGPVHDIQKRCVGSVICVTCICSEGHEVKKWESQPRIGKAAVGNLIGAAAILFTGNTFKGISQLFHLMNLQFIQETLHYDVQRNFLLPVVNQFYIDHKKSIASKFTGKDLWLSGDGRCDSPGYNAKYCSYSLMTMDSEEIIDFELVQVSQAKSSVHMEKVAFETCLKRITESGFKPAVVATDRHVSIRKLLKDDYSDIDHQFDVWHLTKSIAKKLTNKARQKGCEELGPRIPAVKNHLWWSAQHCNGDWQMLLEMWQSIVHHVTNVHHWNSGDLFCRCRYDPLSEEEQRVKKWLTPGSVAHKALSDIVFDKRLSKDLKHVTQACHTGSLEVFHNVLLKYCPKRLHFTYPTMLGRLQLAVLDHNLNVGRKQATVSKQSTQSGSKGSLRYKYCYSKAAKEWISKPIMEGKSYEHLCEMLVDV</sequence>
<dbReference type="AlphaFoldDB" id="A0A9Q1CP25"/>
<evidence type="ECO:0000313" key="9">
    <source>
        <dbReference type="Proteomes" id="UP001152320"/>
    </source>
</evidence>
<evidence type="ECO:0000256" key="1">
    <source>
        <dbReference type="ARBA" id="ARBA00022723"/>
    </source>
</evidence>
<dbReference type="PROSITE" id="PS50950">
    <property type="entry name" value="ZF_THAP"/>
    <property type="match status" value="1"/>
</dbReference>
<feature type="compositionally biased region" description="Acidic residues" evidence="6">
    <location>
        <begin position="391"/>
        <end position="413"/>
    </location>
</feature>
<evidence type="ECO:0000256" key="2">
    <source>
        <dbReference type="ARBA" id="ARBA00022771"/>
    </source>
</evidence>
<feature type="compositionally biased region" description="Low complexity" evidence="6">
    <location>
        <begin position="349"/>
        <end position="385"/>
    </location>
</feature>
<dbReference type="GO" id="GO:0008270">
    <property type="term" value="F:zinc ion binding"/>
    <property type="evidence" value="ECO:0007669"/>
    <property type="project" value="UniProtKB-KW"/>
</dbReference>
<protein>
    <submittedName>
        <fullName evidence="8">THAP domain-containing protein 1</fullName>
    </submittedName>
</protein>
<feature type="domain" description="THAP-type" evidence="7">
    <location>
        <begin position="1"/>
        <end position="94"/>
    </location>
</feature>
<dbReference type="Pfam" id="PF05485">
    <property type="entry name" value="THAP"/>
    <property type="match status" value="1"/>
</dbReference>
<dbReference type="PANTHER" id="PTHR31751:SF44">
    <property type="entry name" value="SI:CH211-211K8.4-RELATED"/>
    <property type="match status" value="1"/>
</dbReference>
<keyword evidence="9" id="KW-1185">Reference proteome</keyword>
<feature type="compositionally biased region" description="Basic and acidic residues" evidence="6">
    <location>
        <begin position="262"/>
        <end position="272"/>
    </location>
</feature>
<evidence type="ECO:0000313" key="8">
    <source>
        <dbReference type="EMBL" id="KAJ8048791.1"/>
    </source>
</evidence>
<dbReference type="PANTHER" id="PTHR31751">
    <property type="entry name" value="SI:CH211-108C17.2-RELATED-RELATED"/>
    <property type="match status" value="1"/>
</dbReference>
<keyword evidence="3" id="KW-0862">Zinc</keyword>
<dbReference type="InterPro" id="IPR006612">
    <property type="entry name" value="THAP_Znf"/>
</dbReference>
<gene>
    <name evidence="8" type="ORF">HOLleu_01253</name>
</gene>
<evidence type="ECO:0000256" key="3">
    <source>
        <dbReference type="ARBA" id="ARBA00022833"/>
    </source>
</evidence>
<dbReference type="OrthoDB" id="5982876at2759"/>
<evidence type="ECO:0000256" key="6">
    <source>
        <dbReference type="SAM" id="MobiDB-lite"/>
    </source>
</evidence>
<feature type="compositionally biased region" description="Basic and acidic residues" evidence="6">
    <location>
        <begin position="449"/>
        <end position="463"/>
    </location>
</feature>
<organism evidence="8 9">
    <name type="scientific">Holothuria leucospilota</name>
    <name type="common">Black long sea cucumber</name>
    <name type="synonym">Mertensiothuria leucospilota</name>
    <dbReference type="NCBI Taxonomy" id="206669"/>
    <lineage>
        <taxon>Eukaryota</taxon>
        <taxon>Metazoa</taxon>
        <taxon>Echinodermata</taxon>
        <taxon>Eleutherozoa</taxon>
        <taxon>Echinozoa</taxon>
        <taxon>Holothuroidea</taxon>
        <taxon>Aspidochirotacea</taxon>
        <taxon>Aspidochirotida</taxon>
        <taxon>Holothuriidae</taxon>
        <taxon>Holothuria</taxon>
    </lineage>
</organism>
<accession>A0A9Q1CP25</accession>
<feature type="compositionally biased region" description="Low complexity" evidence="6">
    <location>
        <begin position="329"/>
        <end position="341"/>
    </location>
</feature>
<evidence type="ECO:0000256" key="4">
    <source>
        <dbReference type="ARBA" id="ARBA00023125"/>
    </source>
</evidence>
<dbReference type="EMBL" id="JAIZAY010000001">
    <property type="protein sequence ID" value="KAJ8048791.1"/>
    <property type="molecule type" value="Genomic_DNA"/>
</dbReference>
<dbReference type="SMART" id="SM00980">
    <property type="entry name" value="THAP"/>
    <property type="match status" value="1"/>
</dbReference>
<keyword evidence="4 5" id="KW-0238">DNA-binding</keyword>
<evidence type="ECO:0000256" key="5">
    <source>
        <dbReference type="PROSITE-ProRule" id="PRU00309"/>
    </source>
</evidence>
<keyword evidence="2 5" id="KW-0863">Zinc-finger</keyword>
<proteinExistence type="predicted"/>
<dbReference type="SMART" id="SM00692">
    <property type="entry name" value="DM3"/>
    <property type="match status" value="1"/>
</dbReference>
<name>A0A9Q1CP25_HOLLE</name>